<accession>A0A0F8YUX7</accession>
<gene>
    <name evidence="1" type="ORF">LCGC14_3111250</name>
</gene>
<reference evidence="1" key="1">
    <citation type="journal article" date="2015" name="Nature">
        <title>Complex archaea that bridge the gap between prokaryotes and eukaryotes.</title>
        <authorList>
            <person name="Spang A."/>
            <person name="Saw J.H."/>
            <person name="Jorgensen S.L."/>
            <person name="Zaremba-Niedzwiedzka K."/>
            <person name="Martijn J."/>
            <person name="Lind A.E."/>
            <person name="van Eijk R."/>
            <person name="Schleper C."/>
            <person name="Guy L."/>
            <person name="Ettema T.J."/>
        </authorList>
    </citation>
    <scope>NUCLEOTIDE SEQUENCE</scope>
</reference>
<proteinExistence type="predicted"/>
<organism evidence="1">
    <name type="scientific">marine sediment metagenome</name>
    <dbReference type="NCBI Taxonomy" id="412755"/>
    <lineage>
        <taxon>unclassified sequences</taxon>
        <taxon>metagenomes</taxon>
        <taxon>ecological metagenomes</taxon>
    </lineage>
</organism>
<dbReference type="AlphaFoldDB" id="A0A0F8YUX7"/>
<name>A0A0F8YUX7_9ZZZZ</name>
<sequence>MIPENLEKKNEKLENSFDIIKEI</sequence>
<evidence type="ECO:0000313" key="1">
    <source>
        <dbReference type="EMBL" id="KKK51806.1"/>
    </source>
</evidence>
<feature type="non-terminal residue" evidence="1">
    <location>
        <position position="23"/>
    </location>
</feature>
<protein>
    <submittedName>
        <fullName evidence="1">Uncharacterized protein</fullName>
    </submittedName>
</protein>
<dbReference type="EMBL" id="LAZR01067328">
    <property type="protein sequence ID" value="KKK51806.1"/>
    <property type="molecule type" value="Genomic_DNA"/>
</dbReference>
<comment type="caution">
    <text evidence="1">The sequence shown here is derived from an EMBL/GenBank/DDBJ whole genome shotgun (WGS) entry which is preliminary data.</text>
</comment>